<dbReference type="Proteomes" id="UP001274830">
    <property type="component" value="Unassembled WGS sequence"/>
</dbReference>
<evidence type="ECO:0000256" key="3">
    <source>
        <dbReference type="ARBA" id="ARBA00023002"/>
    </source>
</evidence>
<dbReference type="Gene3D" id="3.50.50.60">
    <property type="entry name" value="FAD/NAD(P)-binding domain"/>
    <property type="match status" value="1"/>
</dbReference>
<protein>
    <recommendedName>
        <fullName evidence="5">FAD-binding domain-containing protein</fullName>
    </recommendedName>
</protein>
<sequence>MHTDGMSTTGQMDEVYPVLIVGAGPAGATLALHLGRLGIKTLLISKHHGTANTPRAHIFNQRAMEVLRDARLEERLSEVACDAAHMAHTPWSDKLNGTEYGRMWSWGNKPGKKHRYEMASPCRMSDLPQSYLEPILVGEAAKAGKQYPVLDTLGIIVDGKQLNTALNVHIQADLSRYMENRPGSLNWVLNTEAPEWSAAGNFRMVRPWNEWLVSMHPANIDGRSFEPTNEQIQGRLKQMVGDNDVEFEILSSF</sequence>
<accession>A0AAE0WVQ8</accession>
<organism evidence="6 7">
    <name type="scientific">Recurvomyces mirabilis</name>
    <dbReference type="NCBI Taxonomy" id="574656"/>
    <lineage>
        <taxon>Eukaryota</taxon>
        <taxon>Fungi</taxon>
        <taxon>Dikarya</taxon>
        <taxon>Ascomycota</taxon>
        <taxon>Pezizomycotina</taxon>
        <taxon>Dothideomycetes</taxon>
        <taxon>Dothideomycetidae</taxon>
        <taxon>Mycosphaerellales</taxon>
        <taxon>Teratosphaeriaceae</taxon>
        <taxon>Recurvomyces</taxon>
    </lineage>
</organism>
<dbReference type="AlphaFoldDB" id="A0AAE0WVQ8"/>
<feature type="domain" description="FAD-binding" evidence="5">
    <location>
        <begin position="16"/>
        <end position="145"/>
    </location>
</feature>
<name>A0AAE0WVQ8_9PEZI</name>
<dbReference type="SUPFAM" id="SSF51905">
    <property type="entry name" value="FAD/NAD(P)-binding domain"/>
    <property type="match status" value="1"/>
</dbReference>
<keyword evidence="4" id="KW-0472">Membrane</keyword>
<evidence type="ECO:0000256" key="1">
    <source>
        <dbReference type="ARBA" id="ARBA00022630"/>
    </source>
</evidence>
<reference evidence="6" key="1">
    <citation type="submission" date="2023-07" db="EMBL/GenBank/DDBJ databases">
        <title>Black Yeasts Isolated from many extreme environments.</title>
        <authorList>
            <person name="Coleine C."/>
            <person name="Stajich J.E."/>
            <person name="Selbmann L."/>
        </authorList>
    </citation>
    <scope>NUCLEOTIDE SEQUENCE</scope>
    <source>
        <strain evidence="6">CCFEE 5485</strain>
    </source>
</reference>
<keyword evidence="1" id="KW-0285">Flavoprotein</keyword>
<dbReference type="PANTHER" id="PTHR43004">
    <property type="entry name" value="TRK SYSTEM POTASSIUM UPTAKE PROTEIN"/>
    <property type="match status" value="1"/>
</dbReference>
<comment type="caution">
    <text evidence="6">The sequence shown here is derived from an EMBL/GenBank/DDBJ whole genome shotgun (WGS) entry which is preliminary data.</text>
</comment>
<keyword evidence="4" id="KW-1133">Transmembrane helix</keyword>
<gene>
    <name evidence="6" type="ORF">LTR78_000762</name>
</gene>
<evidence type="ECO:0000256" key="4">
    <source>
        <dbReference type="SAM" id="Phobius"/>
    </source>
</evidence>
<dbReference type="InterPro" id="IPR036188">
    <property type="entry name" value="FAD/NAD-bd_sf"/>
</dbReference>
<keyword evidence="7" id="KW-1185">Reference proteome</keyword>
<dbReference type="InterPro" id="IPR050641">
    <property type="entry name" value="RIFMO-like"/>
</dbReference>
<evidence type="ECO:0000256" key="2">
    <source>
        <dbReference type="ARBA" id="ARBA00022827"/>
    </source>
</evidence>
<dbReference type="Pfam" id="PF01494">
    <property type="entry name" value="FAD_binding_3"/>
    <property type="match status" value="1"/>
</dbReference>
<evidence type="ECO:0000259" key="5">
    <source>
        <dbReference type="Pfam" id="PF01494"/>
    </source>
</evidence>
<dbReference type="GO" id="GO:0071949">
    <property type="term" value="F:FAD binding"/>
    <property type="evidence" value="ECO:0007669"/>
    <property type="project" value="InterPro"/>
</dbReference>
<evidence type="ECO:0000313" key="6">
    <source>
        <dbReference type="EMBL" id="KAK3679201.1"/>
    </source>
</evidence>
<keyword evidence="2" id="KW-0274">FAD</keyword>
<proteinExistence type="predicted"/>
<dbReference type="InterPro" id="IPR002938">
    <property type="entry name" value="FAD-bd"/>
</dbReference>
<feature type="transmembrane region" description="Helical" evidence="4">
    <location>
        <begin position="15"/>
        <end position="35"/>
    </location>
</feature>
<keyword evidence="3" id="KW-0560">Oxidoreductase</keyword>
<evidence type="ECO:0000313" key="7">
    <source>
        <dbReference type="Proteomes" id="UP001274830"/>
    </source>
</evidence>
<dbReference type="GO" id="GO:0016709">
    <property type="term" value="F:oxidoreductase activity, acting on paired donors, with incorporation or reduction of molecular oxygen, NAD(P)H as one donor, and incorporation of one atom of oxygen"/>
    <property type="evidence" value="ECO:0007669"/>
    <property type="project" value="UniProtKB-ARBA"/>
</dbReference>
<keyword evidence="4" id="KW-0812">Transmembrane</keyword>
<dbReference type="EMBL" id="JAUTXT010000002">
    <property type="protein sequence ID" value="KAK3679201.1"/>
    <property type="molecule type" value="Genomic_DNA"/>
</dbReference>
<dbReference type="PANTHER" id="PTHR43004:SF8">
    <property type="entry name" value="FAD-BINDING DOMAIN-CONTAINING PROTEIN-RELATED"/>
    <property type="match status" value="1"/>
</dbReference>